<keyword evidence="2" id="KW-1185">Reference proteome</keyword>
<gene>
    <name evidence="1" type="ORF">NQ318_006154</name>
</gene>
<evidence type="ECO:0000313" key="2">
    <source>
        <dbReference type="Proteomes" id="UP001162162"/>
    </source>
</evidence>
<accession>A0AAV8XM53</accession>
<sequence length="59" mass="6704">MGTIVILQKIETKELALEFFKLAFEEDKDGHAFFVLAVVHGSASYLPDILPTWQKTTQH</sequence>
<comment type="caution">
    <text evidence="1">The sequence shown here is derived from an EMBL/GenBank/DDBJ whole genome shotgun (WGS) entry which is preliminary data.</text>
</comment>
<dbReference type="EMBL" id="JAPWTK010000457">
    <property type="protein sequence ID" value="KAJ8939973.1"/>
    <property type="molecule type" value="Genomic_DNA"/>
</dbReference>
<protein>
    <submittedName>
        <fullName evidence="1">Uncharacterized protein</fullName>
    </submittedName>
</protein>
<organism evidence="1 2">
    <name type="scientific">Aromia moschata</name>
    <dbReference type="NCBI Taxonomy" id="1265417"/>
    <lineage>
        <taxon>Eukaryota</taxon>
        <taxon>Metazoa</taxon>
        <taxon>Ecdysozoa</taxon>
        <taxon>Arthropoda</taxon>
        <taxon>Hexapoda</taxon>
        <taxon>Insecta</taxon>
        <taxon>Pterygota</taxon>
        <taxon>Neoptera</taxon>
        <taxon>Endopterygota</taxon>
        <taxon>Coleoptera</taxon>
        <taxon>Polyphaga</taxon>
        <taxon>Cucujiformia</taxon>
        <taxon>Chrysomeloidea</taxon>
        <taxon>Cerambycidae</taxon>
        <taxon>Cerambycinae</taxon>
        <taxon>Callichromatini</taxon>
        <taxon>Aromia</taxon>
    </lineage>
</organism>
<dbReference type="Proteomes" id="UP001162162">
    <property type="component" value="Unassembled WGS sequence"/>
</dbReference>
<evidence type="ECO:0000313" key="1">
    <source>
        <dbReference type="EMBL" id="KAJ8939973.1"/>
    </source>
</evidence>
<name>A0AAV8XM53_9CUCU</name>
<dbReference type="AlphaFoldDB" id="A0AAV8XM53"/>
<reference evidence="1" key="1">
    <citation type="journal article" date="2023" name="Insect Mol. Biol.">
        <title>Genome sequencing provides insights into the evolution of gene families encoding plant cell wall-degrading enzymes in longhorned beetles.</title>
        <authorList>
            <person name="Shin N.R."/>
            <person name="Okamura Y."/>
            <person name="Kirsch R."/>
            <person name="Pauchet Y."/>
        </authorList>
    </citation>
    <scope>NUCLEOTIDE SEQUENCE</scope>
    <source>
        <strain evidence="1">AMC_N1</strain>
    </source>
</reference>
<proteinExistence type="predicted"/>